<feature type="region of interest" description="Disordered" evidence="1">
    <location>
        <begin position="135"/>
        <end position="155"/>
    </location>
</feature>
<feature type="compositionally biased region" description="Polar residues" evidence="1">
    <location>
        <begin position="136"/>
        <end position="149"/>
    </location>
</feature>
<organism evidence="2 3">
    <name type="scientific">Nocardia testacea</name>
    <dbReference type="NCBI Taxonomy" id="248551"/>
    <lineage>
        <taxon>Bacteria</taxon>
        <taxon>Bacillati</taxon>
        <taxon>Actinomycetota</taxon>
        <taxon>Actinomycetes</taxon>
        <taxon>Mycobacteriales</taxon>
        <taxon>Nocardiaceae</taxon>
        <taxon>Nocardia</taxon>
    </lineage>
</organism>
<accession>A0ABW7W3T9</accession>
<evidence type="ECO:0000313" key="3">
    <source>
        <dbReference type="Proteomes" id="UP001611494"/>
    </source>
</evidence>
<dbReference type="RefSeq" id="WP_397063860.1">
    <property type="nucleotide sequence ID" value="NZ_JBIRYL010000006.1"/>
</dbReference>
<dbReference type="Proteomes" id="UP001611494">
    <property type="component" value="Unassembled WGS sequence"/>
</dbReference>
<evidence type="ECO:0008006" key="4">
    <source>
        <dbReference type="Google" id="ProtNLM"/>
    </source>
</evidence>
<evidence type="ECO:0000256" key="1">
    <source>
        <dbReference type="SAM" id="MobiDB-lite"/>
    </source>
</evidence>
<proteinExistence type="predicted"/>
<keyword evidence="3" id="KW-1185">Reference proteome</keyword>
<evidence type="ECO:0000313" key="2">
    <source>
        <dbReference type="EMBL" id="MFI2232276.1"/>
    </source>
</evidence>
<reference evidence="2 3" key="1">
    <citation type="submission" date="2024-10" db="EMBL/GenBank/DDBJ databases">
        <title>The Natural Products Discovery Center: Release of the First 8490 Sequenced Strains for Exploring Actinobacteria Biosynthetic Diversity.</title>
        <authorList>
            <person name="Kalkreuter E."/>
            <person name="Kautsar S.A."/>
            <person name="Yang D."/>
            <person name="Bader C.D."/>
            <person name="Teijaro C.N."/>
            <person name="Fluegel L."/>
            <person name="Davis C.M."/>
            <person name="Simpson J.R."/>
            <person name="Lauterbach L."/>
            <person name="Steele A.D."/>
            <person name="Gui C."/>
            <person name="Meng S."/>
            <person name="Li G."/>
            <person name="Viehrig K."/>
            <person name="Ye F."/>
            <person name="Su P."/>
            <person name="Kiefer A.F."/>
            <person name="Nichols A."/>
            <person name="Cepeda A.J."/>
            <person name="Yan W."/>
            <person name="Fan B."/>
            <person name="Jiang Y."/>
            <person name="Adhikari A."/>
            <person name="Zheng C.-J."/>
            <person name="Schuster L."/>
            <person name="Cowan T.M."/>
            <person name="Smanski M.J."/>
            <person name="Chevrette M.G."/>
            <person name="De Carvalho L.P.S."/>
            <person name="Shen B."/>
        </authorList>
    </citation>
    <scope>NUCLEOTIDE SEQUENCE [LARGE SCALE GENOMIC DNA]</scope>
    <source>
        <strain evidence="2 3">NPDC019377</strain>
    </source>
</reference>
<dbReference type="EMBL" id="JBIRYL010000006">
    <property type="protein sequence ID" value="MFI2232276.1"/>
    <property type="molecule type" value="Genomic_DNA"/>
</dbReference>
<sequence length="155" mass="16870">MAIRKGYRFPVQFTEAFPQKLMLVGPIGPAIKYNPDRTALKEQKFDIDPQTGEGTGLPLWVATVTDPHEAKEGKGKRASFEITFVSQHQPVPAGQQITDDMWFIELEGLTAEPKVMGQGEFKYLGYVYQATGIKGDTNTPKANPANGSAGNAKAA</sequence>
<name>A0ABW7W3T9_9NOCA</name>
<gene>
    <name evidence="2" type="ORF">ACH49Z_20735</name>
</gene>
<protein>
    <recommendedName>
        <fullName evidence="4">Plasmid replication, integration and excision activator</fullName>
    </recommendedName>
</protein>
<comment type="caution">
    <text evidence="2">The sequence shown here is derived from an EMBL/GenBank/DDBJ whole genome shotgun (WGS) entry which is preliminary data.</text>
</comment>